<dbReference type="AlphaFoldDB" id="A0A060R8Y4"/>
<gene>
    <name evidence="17" type="ORF">BN938_1937</name>
</gene>
<evidence type="ECO:0000256" key="8">
    <source>
        <dbReference type="ARBA" id="ARBA00023228"/>
    </source>
</evidence>
<dbReference type="GO" id="GO:0006516">
    <property type="term" value="P:glycoprotein catabolic process"/>
    <property type="evidence" value="ECO:0007669"/>
    <property type="project" value="TreeGrafter"/>
</dbReference>
<feature type="domain" description="Beta-mannosidase-like galactose-binding" evidence="16">
    <location>
        <begin position="41"/>
        <end position="213"/>
    </location>
</feature>
<dbReference type="KEGG" id="rbc:BN938_1937"/>
<dbReference type="OrthoDB" id="9801077at2"/>
<keyword evidence="18" id="KW-1185">Reference proteome</keyword>
<evidence type="ECO:0000256" key="7">
    <source>
        <dbReference type="ARBA" id="ARBA00023180"/>
    </source>
</evidence>
<dbReference type="PATRIC" id="fig|1433126.3.peg.1914"/>
<dbReference type="GO" id="GO:0005975">
    <property type="term" value="P:carbohydrate metabolic process"/>
    <property type="evidence" value="ECO:0007669"/>
    <property type="project" value="InterPro"/>
</dbReference>
<dbReference type="HOGENOM" id="CLU_005015_3_2_10"/>
<feature type="domain" description="Glycoside hydrolase family 2 catalytic" evidence="14">
    <location>
        <begin position="347"/>
        <end position="468"/>
    </location>
</feature>
<dbReference type="InterPro" id="IPR017853">
    <property type="entry name" value="GH"/>
</dbReference>
<dbReference type="Gene3D" id="2.60.40.10">
    <property type="entry name" value="Immunoglobulins"/>
    <property type="match status" value="3"/>
</dbReference>
<dbReference type="SUPFAM" id="SSF49785">
    <property type="entry name" value="Galactose-binding domain-like"/>
    <property type="match status" value="1"/>
</dbReference>
<feature type="domain" description="Mannosidase Ig/CBM-like" evidence="15">
    <location>
        <begin position="692"/>
        <end position="779"/>
    </location>
</feature>
<name>A0A060R8Y4_9BACT</name>
<dbReference type="EMBL" id="HG934468">
    <property type="protein sequence ID" value="CDN32015.1"/>
    <property type="molecule type" value="Genomic_DNA"/>
</dbReference>
<dbReference type="Pfam" id="PF17786">
    <property type="entry name" value="Mannosidase_ig"/>
    <property type="match status" value="1"/>
</dbReference>
<dbReference type="Gene3D" id="2.60.120.260">
    <property type="entry name" value="Galactose-binding domain-like"/>
    <property type="match status" value="1"/>
</dbReference>
<dbReference type="FunFam" id="2.60.120.260:FF:000060">
    <property type="entry name" value="Probable beta-mannosidase"/>
    <property type="match status" value="1"/>
</dbReference>
<dbReference type="InterPro" id="IPR008979">
    <property type="entry name" value="Galactose-bd-like_sf"/>
</dbReference>
<evidence type="ECO:0000259" key="15">
    <source>
        <dbReference type="Pfam" id="PF17786"/>
    </source>
</evidence>
<dbReference type="GO" id="GO:0004567">
    <property type="term" value="F:beta-mannosidase activity"/>
    <property type="evidence" value="ECO:0007669"/>
    <property type="project" value="UniProtKB-EC"/>
</dbReference>
<accession>A0A060R8Y4</accession>
<keyword evidence="6 17" id="KW-0378">Hydrolase</keyword>
<organism evidence="17 18">
    <name type="scientific">Mucinivorans hirudinis</name>
    <dbReference type="NCBI Taxonomy" id="1433126"/>
    <lineage>
        <taxon>Bacteria</taxon>
        <taxon>Pseudomonadati</taxon>
        <taxon>Bacteroidota</taxon>
        <taxon>Bacteroidia</taxon>
        <taxon>Bacteroidales</taxon>
        <taxon>Rikenellaceae</taxon>
        <taxon>Mucinivorans</taxon>
    </lineage>
</organism>
<dbReference type="SUPFAM" id="SSF49303">
    <property type="entry name" value="beta-Galactosidase/glucuronidase domain"/>
    <property type="match status" value="3"/>
</dbReference>
<dbReference type="InterPro" id="IPR054593">
    <property type="entry name" value="Beta-mannosidase-like_N2"/>
</dbReference>
<reference evidence="17 18" key="1">
    <citation type="journal article" date="2015" name="Genome Announc.">
        <title>Complete Genome Sequence of the Novel Leech Symbiont Mucinivorans hirudinis M3T.</title>
        <authorList>
            <person name="Nelson M.C."/>
            <person name="Bomar L."/>
            <person name="Graf J."/>
        </authorList>
    </citation>
    <scope>NUCLEOTIDE SEQUENCE [LARGE SCALE GENOMIC DNA]</scope>
    <source>
        <strain evidence="18">M3</strain>
    </source>
</reference>
<dbReference type="EC" id="3.2.1.25" evidence="4"/>
<feature type="domain" description="Glycoside hydrolase family 2 immunoglobulin-like beta-sandwich" evidence="13">
    <location>
        <begin position="225"/>
        <end position="328"/>
    </location>
</feature>
<keyword evidence="9 17" id="KW-0326">Glycosidase</keyword>
<comment type="pathway">
    <text evidence="3">Glycan metabolism; N-glycan degradation.</text>
</comment>
<dbReference type="Pfam" id="PF02836">
    <property type="entry name" value="Glyco_hydro_2_C"/>
    <property type="match status" value="1"/>
</dbReference>
<evidence type="ECO:0000256" key="2">
    <source>
        <dbReference type="ARBA" id="ARBA00004371"/>
    </source>
</evidence>
<evidence type="ECO:0000259" key="16">
    <source>
        <dbReference type="Pfam" id="PF22666"/>
    </source>
</evidence>
<dbReference type="SUPFAM" id="SSF51445">
    <property type="entry name" value="(Trans)glycosidases"/>
    <property type="match status" value="1"/>
</dbReference>
<evidence type="ECO:0000256" key="11">
    <source>
        <dbReference type="ARBA" id="ARBA00041069"/>
    </source>
</evidence>
<dbReference type="InterPro" id="IPR050887">
    <property type="entry name" value="Beta-mannosidase_GH2"/>
</dbReference>
<comment type="similarity">
    <text evidence="10">Belongs to the glycosyl hydrolase 2 family. Beta-mannosidase B subfamily.</text>
</comment>
<dbReference type="InterPro" id="IPR036156">
    <property type="entry name" value="Beta-gal/glucu_dom_sf"/>
</dbReference>
<evidence type="ECO:0000313" key="18">
    <source>
        <dbReference type="Proteomes" id="UP000027616"/>
    </source>
</evidence>
<dbReference type="Gene3D" id="3.20.20.80">
    <property type="entry name" value="Glycosidases"/>
    <property type="match status" value="1"/>
</dbReference>
<dbReference type="InterPro" id="IPR006103">
    <property type="entry name" value="Glyco_hydro_2_cat"/>
</dbReference>
<proteinExistence type="inferred from homology"/>
<comment type="subcellular location">
    <subcellularLocation>
        <location evidence="2">Lysosome</location>
    </subcellularLocation>
</comment>
<protein>
    <recommendedName>
        <fullName evidence="11">Beta-mannosidase B</fullName>
        <ecNumber evidence="4">3.2.1.25</ecNumber>
    </recommendedName>
    <alternativeName>
        <fullName evidence="12">Mannanase B</fullName>
    </alternativeName>
</protein>
<sequence>MKNLLFVMLPLLLVGCGSKIEPQKLLAQKSEKIEQTIVENWSFRQLGNTDWMPATVPGTVHTDLFANKVIENPFYSTNEANLQWIEEKDWEYRSKFRPTSELLKADVQQLIFKGLDTYADIYLNEELLLSADNMFLEWTVDVTGKLLDGENTITVRFSSAYNKGLELANKLPIKLPADNDKGKDAKTSVFTRKAPYHFGWDWGPRFVTVGVWRPVFIEGWNRAKINTIQYIQKSQSNQKADFDANFTVDAVTEGKFTLVVADTAGKVYAQQSVTLTKGENKFTLPFAIENPSLWYPNGMGEPNLYSMVAILAAGDKKYDQKNTRIGVRTVRLVQQPDAQGDGKSFYFEVNGQPVFAKGANYIPQDVFTPRVATESYLSLIETTKMSNMNMLRVWGGGIYEEDLFYELCDENGIMVWQDFMFACSFYPWDKEFFESVTKEVKYNVGRLRNHPSIVLWCGNNEIDEAWYHWGYQKVYGWDDAQQKQIKDGIDSLFRHVIPRALYSEDTTRFYHPSSPLYGRGNPRSQIEGDVHYWGVFHDEEPFSVYKDKPGRFSNEYGFQSLACYDTYREFFKSEDMRLYSPAMVVHQKNPKGYRVMEEYMVRDLPLLKNDFRTYIYLTQLLQAEGIKIAMEGHRQKRPWTMGSLYWQLNDCWPVASWSSMDSEGRWKALQYYARRSFEPSMVSFEKIDSTQTVKLWGLNDRLEDVDYEGTLTLMDFDGKVLWRENSSGKIPANSNIELLHSTDKELLQGADPSKVMLVAEGKIDGKPTRVIYYFVPLKNLKLPKADFEVTYSQDGNRVRANLKANKLLKSILFSAEKLQNNPSDAYFDMLPGEEREIILDFKGEYPINELGIFLTTLNELVGKSSAQPIKDNVK</sequence>
<evidence type="ECO:0000256" key="3">
    <source>
        <dbReference type="ARBA" id="ARBA00004740"/>
    </source>
</evidence>
<evidence type="ECO:0000256" key="4">
    <source>
        <dbReference type="ARBA" id="ARBA00012754"/>
    </source>
</evidence>
<evidence type="ECO:0000256" key="10">
    <source>
        <dbReference type="ARBA" id="ARBA00038429"/>
    </source>
</evidence>
<dbReference type="Pfam" id="PF22666">
    <property type="entry name" value="Glyco_hydro_2_N2"/>
    <property type="match status" value="1"/>
</dbReference>
<comment type="catalytic activity">
    <reaction evidence="1">
        <text>Hydrolysis of terminal, non-reducing beta-D-mannose residues in beta-D-mannosides.</text>
        <dbReference type="EC" id="3.2.1.25"/>
    </reaction>
</comment>
<evidence type="ECO:0000256" key="1">
    <source>
        <dbReference type="ARBA" id="ARBA00000829"/>
    </source>
</evidence>
<evidence type="ECO:0000313" key="17">
    <source>
        <dbReference type="EMBL" id="CDN32015.1"/>
    </source>
</evidence>
<evidence type="ECO:0000259" key="14">
    <source>
        <dbReference type="Pfam" id="PF02836"/>
    </source>
</evidence>
<keyword evidence="7" id="KW-0325">Glycoprotein</keyword>
<dbReference type="PANTHER" id="PTHR43730">
    <property type="entry name" value="BETA-MANNOSIDASE"/>
    <property type="match status" value="1"/>
</dbReference>
<dbReference type="GO" id="GO:0005764">
    <property type="term" value="C:lysosome"/>
    <property type="evidence" value="ECO:0007669"/>
    <property type="project" value="UniProtKB-SubCell"/>
</dbReference>
<evidence type="ECO:0000256" key="6">
    <source>
        <dbReference type="ARBA" id="ARBA00022801"/>
    </source>
</evidence>
<dbReference type="FunFam" id="3.20.20.80:FF:000050">
    <property type="entry name" value="Beta-mannosidase B"/>
    <property type="match status" value="1"/>
</dbReference>
<evidence type="ECO:0000256" key="5">
    <source>
        <dbReference type="ARBA" id="ARBA00022729"/>
    </source>
</evidence>
<dbReference type="PROSITE" id="PS51257">
    <property type="entry name" value="PROKAR_LIPOPROTEIN"/>
    <property type="match status" value="1"/>
</dbReference>
<keyword evidence="5" id="KW-0732">Signal</keyword>
<evidence type="ECO:0000256" key="12">
    <source>
        <dbReference type="ARBA" id="ARBA00041614"/>
    </source>
</evidence>
<evidence type="ECO:0000256" key="9">
    <source>
        <dbReference type="ARBA" id="ARBA00023295"/>
    </source>
</evidence>
<dbReference type="PANTHER" id="PTHR43730:SF1">
    <property type="entry name" value="BETA-MANNOSIDASE"/>
    <property type="match status" value="1"/>
</dbReference>
<dbReference type="InterPro" id="IPR013783">
    <property type="entry name" value="Ig-like_fold"/>
</dbReference>
<keyword evidence="8" id="KW-0458">Lysosome</keyword>
<dbReference type="InterPro" id="IPR041447">
    <property type="entry name" value="Mannosidase_ig"/>
</dbReference>
<evidence type="ECO:0000259" key="13">
    <source>
        <dbReference type="Pfam" id="PF00703"/>
    </source>
</evidence>
<dbReference type="Proteomes" id="UP000027616">
    <property type="component" value="Chromosome I"/>
</dbReference>
<dbReference type="InterPro" id="IPR006102">
    <property type="entry name" value="Ig-like_GH2"/>
</dbReference>
<dbReference type="Pfam" id="PF00703">
    <property type="entry name" value="Glyco_hydro_2"/>
    <property type="match status" value="1"/>
</dbReference>
<dbReference type="STRING" id="1433126.BN938_1937"/>
<dbReference type="eggNOG" id="COG3250">
    <property type="taxonomic scope" value="Bacteria"/>
</dbReference>